<protein>
    <submittedName>
        <fullName evidence="1">Uncharacterized protein</fullName>
    </submittedName>
</protein>
<proteinExistence type="predicted"/>
<accession>A0A0G0VDM8</accession>
<evidence type="ECO:0000313" key="1">
    <source>
        <dbReference type="EMBL" id="KKR99003.1"/>
    </source>
</evidence>
<evidence type="ECO:0000313" key="2">
    <source>
        <dbReference type="Proteomes" id="UP000033930"/>
    </source>
</evidence>
<sequence>MVEQLLRLVGAWGLGEDVVDHPRLDASIEASSLGFLDIISAIDAGLRGQAQHEHLEPAAETIGQRPEDATAAQGDELVDRVVGDLTLDPAGKAVLDHADFHGGSEVEVERGTVHFLSSALFKRG</sequence>
<comment type="caution">
    <text evidence="1">The sequence shown here is derived from an EMBL/GenBank/DDBJ whole genome shotgun (WGS) entry which is preliminary data.</text>
</comment>
<gene>
    <name evidence="1" type="ORF">UU50_C0012G0051</name>
</gene>
<dbReference type="EMBL" id="LCAW01000012">
    <property type="protein sequence ID" value="KKR99003.1"/>
    <property type="molecule type" value="Genomic_DNA"/>
</dbReference>
<dbReference type="Proteomes" id="UP000033930">
    <property type="component" value="Unassembled WGS sequence"/>
</dbReference>
<organism evidence="1 2">
    <name type="scientific">Candidatus Uhrbacteria bacterium GW2011_GWC1_41_20</name>
    <dbReference type="NCBI Taxonomy" id="1618983"/>
    <lineage>
        <taxon>Bacteria</taxon>
        <taxon>Candidatus Uhriibacteriota</taxon>
    </lineage>
</organism>
<dbReference type="AlphaFoldDB" id="A0A0G0VDM8"/>
<name>A0A0G0VDM8_9BACT</name>
<reference evidence="1 2" key="1">
    <citation type="journal article" date="2015" name="Nature">
        <title>rRNA introns, odd ribosomes, and small enigmatic genomes across a large radiation of phyla.</title>
        <authorList>
            <person name="Brown C.T."/>
            <person name="Hug L.A."/>
            <person name="Thomas B.C."/>
            <person name="Sharon I."/>
            <person name="Castelle C.J."/>
            <person name="Singh A."/>
            <person name="Wilkins M.J."/>
            <person name="Williams K.H."/>
            <person name="Banfield J.F."/>
        </authorList>
    </citation>
    <scope>NUCLEOTIDE SEQUENCE [LARGE SCALE GENOMIC DNA]</scope>
</reference>